<accession>A0ABV3Q085</accession>
<name>A0ABV3Q085_9BACL</name>
<gene>
    <name evidence="1" type="ORF">AB1471_02975</name>
</gene>
<reference evidence="1 2" key="1">
    <citation type="journal article" date="1979" name="Int. J. Syst. Evol. Microbiol.">
        <title>Bacillus globisporus subsp. marinus subsp. nov.</title>
        <authorList>
            <person name="Liu H."/>
        </authorList>
    </citation>
    <scope>NUCLEOTIDE SEQUENCE [LARGE SCALE GENOMIC DNA]</scope>
    <source>
        <strain evidence="1 2">DSM 1297</strain>
    </source>
</reference>
<protein>
    <submittedName>
        <fullName evidence="1">Uncharacterized protein</fullName>
    </submittedName>
</protein>
<sequence>MTLPSNLKFLYDYFLNLAVDYRQADKTKTENFSNRLVLAIVPAEPLELPYVILFLLPY</sequence>
<dbReference type="Proteomes" id="UP001556040">
    <property type="component" value="Unassembled WGS sequence"/>
</dbReference>
<dbReference type="EMBL" id="JBFMIA010000001">
    <property type="protein sequence ID" value="MEW9500761.1"/>
    <property type="molecule type" value="Genomic_DNA"/>
</dbReference>
<dbReference type="RefSeq" id="WP_367778086.1">
    <property type="nucleotide sequence ID" value="NZ_JBFMIA010000001.1"/>
</dbReference>
<evidence type="ECO:0000313" key="2">
    <source>
        <dbReference type="Proteomes" id="UP001556040"/>
    </source>
</evidence>
<organism evidence="1 2">
    <name type="scientific">Jeotgalibacillus marinus</name>
    <dbReference type="NCBI Taxonomy" id="86667"/>
    <lineage>
        <taxon>Bacteria</taxon>
        <taxon>Bacillati</taxon>
        <taxon>Bacillota</taxon>
        <taxon>Bacilli</taxon>
        <taxon>Bacillales</taxon>
        <taxon>Caryophanaceae</taxon>
        <taxon>Jeotgalibacillus</taxon>
    </lineage>
</organism>
<comment type="caution">
    <text evidence="1">The sequence shown here is derived from an EMBL/GenBank/DDBJ whole genome shotgun (WGS) entry which is preliminary data.</text>
</comment>
<proteinExistence type="predicted"/>
<evidence type="ECO:0000313" key="1">
    <source>
        <dbReference type="EMBL" id="MEW9500761.1"/>
    </source>
</evidence>
<keyword evidence="2" id="KW-1185">Reference proteome</keyword>